<feature type="region of interest" description="Disordered" evidence="1">
    <location>
        <begin position="1"/>
        <end position="65"/>
    </location>
</feature>
<evidence type="ECO:0000313" key="3">
    <source>
        <dbReference type="Proteomes" id="UP000178912"/>
    </source>
</evidence>
<dbReference type="EMBL" id="FJUX01000106">
    <property type="protein sequence ID" value="CZT08676.1"/>
    <property type="molecule type" value="Genomic_DNA"/>
</dbReference>
<dbReference type="AlphaFoldDB" id="A0A1E1LDT2"/>
<evidence type="ECO:0000313" key="2">
    <source>
        <dbReference type="EMBL" id="CZT08676.1"/>
    </source>
</evidence>
<evidence type="ECO:0000256" key="1">
    <source>
        <dbReference type="SAM" id="MobiDB-lite"/>
    </source>
</evidence>
<keyword evidence="3" id="KW-1185">Reference proteome</keyword>
<sequence length="250" mass="27491">MTSKRTRPVEGASDMDWAPEKRAKQARSNNSVAVSRPGSKSLADDVQDVYEHTPSTSLPTEVSSGFQAFDNFRRRILTQKRRLEPPLRACSVASKTHSSAASSNRANKYENMSDSGDADEEGSKFSAASSRVNTTVSSAPSSVISSSQSANEDVNMQEDRGDTKSSPSLTFDQELAIERMVRLMRSNHSMYMKIQNSLERVLIMMILDGKRLSVELNEKSSRISDNIEDLVKSMGSLAVEIKDESGHCTA</sequence>
<feature type="compositionally biased region" description="Polar residues" evidence="1">
    <location>
        <begin position="93"/>
        <end position="114"/>
    </location>
</feature>
<proteinExistence type="predicted"/>
<feature type="compositionally biased region" description="Polar residues" evidence="1">
    <location>
        <begin position="53"/>
        <end position="65"/>
    </location>
</feature>
<name>A0A1E1LDT2_9HELO</name>
<feature type="compositionally biased region" description="Low complexity" evidence="1">
    <location>
        <begin position="137"/>
        <end position="149"/>
    </location>
</feature>
<feature type="compositionally biased region" description="Polar residues" evidence="1">
    <location>
        <begin position="126"/>
        <end position="136"/>
    </location>
</feature>
<accession>A0A1E1LDT2</accession>
<organism evidence="2 3">
    <name type="scientific">Rhynchosporium agropyri</name>
    <dbReference type="NCBI Taxonomy" id="914238"/>
    <lineage>
        <taxon>Eukaryota</taxon>
        <taxon>Fungi</taxon>
        <taxon>Dikarya</taxon>
        <taxon>Ascomycota</taxon>
        <taxon>Pezizomycotina</taxon>
        <taxon>Leotiomycetes</taxon>
        <taxon>Helotiales</taxon>
        <taxon>Ploettnerulaceae</taxon>
        <taxon>Rhynchosporium</taxon>
    </lineage>
</organism>
<gene>
    <name evidence="2" type="ORF">RAG0_13696</name>
</gene>
<protein>
    <submittedName>
        <fullName evidence="2">Uncharacterized protein</fullName>
    </submittedName>
</protein>
<dbReference type="Proteomes" id="UP000178912">
    <property type="component" value="Unassembled WGS sequence"/>
</dbReference>
<feature type="region of interest" description="Disordered" evidence="1">
    <location>
        <begin position="88"/>
        <end position="168"/>
    </location>
</feature>
<reference evidence="3" key="1">
    <citation type="submission" date="2016-03" db="EMBL/GenBank/DDBJ databases">
        <authorList>
            <person name="Guldener U."/>
        </authorList>
    </citation>
    <scope>NUCLEOTIDE SEQUENCE [LARGE SCALE GENOMIC DNA]</scope>
    <source>
        <strain evidence="3">04CH-RAC-A.6.1</strain>
    </source>
</reference>